<protein>
    <recommendedName>
        <fullName evidence="2">ER-bound oxygenase mpaB/mpaB'/Rubber oxygenase catalytic domain-containing protein</fullName>
    </recommendedName>
</protein>
<dbReference type="eggNOG" id="ENOG502S0FM">
    <property type="taxonomic scope" value="Eukaryota"/>
</dbReference>
<organism evidence="3 4">
    <name type="scientific">Endocarpon pusillum (strain Z07020 / HMAS-L-300199)</name>
    <name type="common">Lichen-forming fungus</name>
    <dbReference type="NCBI Taxonomy" id="1263415"/>
    <lineage>
        <taxon>Eukaryota</taxon>
        <taxon>Fungi</taxon>
        <taxon>Dikarya</taxon>
        <taxon>Ascomycota</taxon>
        <taxon>Pezizomycotina</taxon>
        <taxon>Eurotiomycetes</taxon>
        <taxon>Chaetothyriomycetidae</taxon>
        <taxon>Verrucariales</taxon>
        <taxon>Verrucariaceae</taxon>
        <taxon>Endocarpon</taxon>
    </lineage>
</organism>
<gene>
    <name evidence="3" type="ORF">EPUS_06801</name>
</gene>
<dbReference type="InterPro" id="IPR018713">
    <property type="entry name" value="MPAB/Lcp_cat_dom"/>
</dbReference>
<feature type="domain" description="ER-bound oxygenase mpaB/mpaB'/Rubber oxygenase catalytic" evidence="2">
    <location>
        <begin position="113"/>
        <end position="338"/>
    </location>
</feature>
<dbReference type="RefSeq" id="XP_007806008.1">
    <property type="nucleotide sequence ID" value="XM_007807817.1"/>
</dbReference>
<name>U1HEA3_ENDPU</name>
<accession>U1HEA3</accession>
<dbReference type="Proteomes" id="UP000019373">
    <property type="component" value="Unassembled WGS sequence"/>
</dbReference>
<sequence>MDYRPRVKWNYKFDWTDKHLSRQETEPLRFKYDELGAAALTKLQDISAQNKGRKVAHGDHSKPDLYTLLRDSHKTDPVLSKFWDELHSVPVWVDWEQIARGQKFFYRYAAANITGFALQGFVGENSASPGPVEVLVRTGGFSTKVLLHRLMETFQWLLQVTSEISAIQPHGEGHASTIRVRLLHASVRQRIMKLVRSHPEYFNVEKYGVPVNTLDSIHSITVFCCSPMWLQLPKLGIVPRQEEVDDYIALFRYIAYLLATPTEYFETSEKAKAVMESMFWHEVEPTPTSKVVGYNFVKCLEDLPPMNISKGFIEAGSRWFNGDELCDAVDVGRPGWYHYVPVVGLRWAVMTLAFLQRTIPPLDRFMVGYFRDSLYRAIILSKSGLSKPSIFDFKYVPQPGKITEKEDLPSQRKDDGSKRLGRPAERFLWVVFLIGCGFTAATVGLSVKLAIVGLETFQTLQG</sequence>
<dbReference type="HOGENOM" id="CLU_042166_0_0_1"/>
<dbReference type="GO" id="GO:0016491">
    <property type="term" value="F:oxidoreductase activity"/>
    <property type="evidence" value="ECO:0007669"/>
    <property type="project" value="InterPro"/>
</dbReference>
<feature type="transmembrane region" description="Helical" evidence="1">
    <location>
        <begin position="427"/>
        <end position="451"/>
    </location>
</feature>
<dbReference type="OrthoDB" id="6361347at2759"/>
<dbReference type="AlphaFoldDB" id="U1HEA3"/>
<dbReference type="PANTHER" id="PTHR37539">
    <property type="entry name" value="SECRETED PROTEIN-RELATED"/>
    <property type="match status" value="1"/>
</dbReference>
<dbReference type="Pfam" id="PF09995">
    <property type="entry name" value="MPAB_Lcp_cat"/>
    <property type="match status" value="1"/>
</dbReference>
<dbReference type="InterPro" id="IPR037473">
    <property type="entry name" value="Lcp-like"/>
</dbReference>
<dbReference type="GeneID" id="19241691"/>
<proteinExistence type="predicted"/>
<dbReference type="EMBL" id="KE721519">
    <property type="protein sequence ID" value="ERF68385.1"/>
    <property type="molecule type" value="Genomic_DNA"/>
</dbReference>
<dbReference type="PANTHER" id="PTHR37539:SF1">
    <property type="entry name" value="ER-BOUND OXYGENASE MPAB_MPAB'_RUBBER OXYGENASE CATALYTIC DOMAIN-CONTAINING PROTEIN"/>
    <property type="match status" value="1"/>
</dbReference>
<keyword evidence="1" id="KW-0812">Transmembrane</keyword>
<keyword evidence="1" id="KW-0472">Membrane</keyword>
<evidence type="ECO:0000313" key="4">
    <source>
        <dbReference type="Proteomes" id="UP000019373"/>
    </source>
</evidence>
<dbReference type="OMA" id="CDQLGMG"/>
<evidence type="ECO:0000256" key="1">
    <source>
        <dbReference type="SAM" id="Phobius"/>
    </source>
</evidence>
<reference evidence="4" key="1">
    <citation type="journal article" date="2014" name="BMC Genomics">
        <title>Genome characteristics reveal the impact of lichenization on lichen-forming fungus Endocarpon pusillum Hedwig (Verrucariales, Ascomycota).</title>
        <authorList>
            <person name="Wang Y.-Y."/>
            <person name="Liu B."/>
            <person name="Zhang X.-Y."/>
            <person name="Zhou Q.-M."/>
            <person name="Zhang T."/>
            <person name="Li H."/>
            <person name="Yu Y.-F."/>
            <person name="Zhang X.-L."/>
            <person name="Hao X.-Y."/>
            <person name="Wang M."/>
            <person name="Wang L."/>
            <person name="Wei J.-C."/>
        </authorList>
    </citation>
    <scope>NUCLEOTIDE SEQUENCE [LARGE SCALE GENOMIC DNA]</scope>
    <source>
        <strain evidence="4">Z07020 / HMAS-L-300199</strain>
    </source>
</reference>
<evidence type="ECO:0000259" key="2">
    <source>
        <dbReference type="Pfam" id="PF09995"/>
    </source>
</evidence>
<evidence type="ECO:0000313" key="3">
    <source>
        <dbReference type="EMBL" id="ERF68385.1"/>
    </source>
</evidence>
<keyword evidence="1" id="KW-1133">Transmembrane helix</keyword>
<keyword evidence="4" id="KW-1185">Reference proteome</keyword>